<protein>
    <submittedName>
        <fullName evidence="2">Uncharacterized protein</fullName>
    </submittedName>
</protein>
<evidence type="ECO:0000313" key="2">
    <source>
        <dbReference type="EMBL" id="KRV51341.1"/>
    </source>
</evidence>
<evidence type="ECO:0000256" key="1">
    <source>
        <dbReference type="SAM" id="MobiDB-lite"/>
    </source>
</evidence>
<name>A0A0T6LZ84_WENVI</name>
<dbReference type="Proteomes" id="UP000050867">
    <property type="component" value="Unassembled WGS sequence"/>
</dbReference>
<dbReference type="RefSeq" id="WP_018383188.1">
    <property type="nucleotide sequence ID" value="NZ_LLZU01000001.1"/>
</dbReference>
<dbReference type="EMBL" id="LLZU01000001">
    <property type="protein sequence ID" value="KRV51341.1"/>
    <property type="molecule type" value="Genomic_DNA"/>
</dbReference>
<organism evidence="2 3">
    <name type="scientific">Wenjunlia vitaminophila</name>
    <name type="common">Streptomyces vitaminophilus</name>
    <dbReference type="NCBI Taxonomy" id="76728"/>
    <lineage>
        <taxon>Bacteria</taxon>
        <taxon>Bacillati</taxon>
        <taxon>Actinomycetota</taxon>
        <taxon>Actinomycetes</taxon>
        <taxon>Kitasatosporales</taxon>
        <taxon>Streptomycetaceae</taxon>
        <taxon>Wenjunlia</taxon>
    </lineage>
</organism>
<dbReference type="AlphaFoldDB" id="A0A0T6LZ84"/>
<reference evidence="2 3" key="1">
    <citation type="submission" date="2015-10" db="EMBL/GenBank/DDBJ databases">
        <title>Draft genome sequence of pyrrolomycin-producing Streptomyces vitaminophilus.</title>
        <authorList>
            <person name="Graham D.E."/>
            <person name="Mahan K.M."/>
            <person name="Klingeman D.M."/>
            <person name="Hettich R.L."/>
            <person name="Parry R.J."/>
        </authorList>
    </citation>
    <scope>NUCLEOTIDE SEQUENCE [LARGE SCALE GENOMIC DNA]</scope>
    <source>
        <strain evidence="2 3">ATCC 31673</strain>
    </source>
</reference>
<comment type="caution">
    <text evidence="2">The sequence shown here is derived from an EMBL/GenBank/DDBJ whole genome shotgun (WGS) entry which is preliminary data.</text>
</comment>
<keyword evidence="3" id="KW-1185">Reference proteome</keyword>
<gene>
    <name evidence="2" type="ORF">AQ490_00820</name>
</gene>
<accession>A0A0T6LZ84</accession>
<evidence type="ECO:0000313" key="3">
    <source>
        <dbReference type="Proteomes" id="UP000050867"/>
    </source>
</evidence>
<feature type="region of interest" description="Disordered" evidence="1">
    <location>
        <begin position="21"/>
        <end position="52"/>
    </location>
</feature>
<proteinExistence type="predicted"/>
<sequence>MEVVTMASGAVAVARGARAGTVGVGGEGTLPRAGASPDATPREPGVGVRGVEMDEVRRELDGRTA</sequence>